<sequence length="421" mass="43019">MAIGTGTGTAGGGGAAPGPGSGKPVASTTSVLRVMNERAVYERIRAAGPVSRPEVAKATGLSKPTVSLALADLERTGLVRTVGQRTGGAGRAAMLYEIRPEAGYVIGVDVGREWVRAALCDLSGAVLVRRDVRSEARGAAALSDQLAALVGELAAEGGIAPADVTYIVLGTPGVHDAERHRLRLAPNLPGWERPGVTRALGERLPAPFLIENDIALAALGEQAHGLGAGVSDFVFLSIGTGIGMGIVLDGRLYRGARGAAGEIAFLPVGETDPLARAPGARRHGMLESVLSASGLVATARRYGMTGRLTTERVYDAARAGDPVALEAVRYEAGNVCRALASVIALLDPRLVVIGGGLGRGGEDVLLGAVRERLADMCPLDPPPVRPSALEEEATVLGALAIGLSTAVDLVFDRAVAEPAVG</sequence>
<evidence type="ECO:0000259" key="3">
    <source>
        <dbReference type="Pfam" id="PF09339"/>
    </source>
</evidence>
<dbReference type="PANTHER" id="PTHR18964:SF149">
    <property type="entry name" value="BIFUNCTIONAL UDP-N-ACETYLGLUCOSAMINE 2-EPIMERASE_N-ACETYLMANNOSAMINE KINASE"/>
    <property type="match status" value="1"/>
</dbReference>
<name>A0ABW2CDX5_9ACTN</name>
<evidence type="ECO:0000256" key="2">
    <source>
        <dbReference type="SAM" id="MobiDB-lite"/>
    </source>
</evidence>
<dbReference type="InterPro" id="IPR036390">
    <property type="entry name" value="WH_DNA-bd_sf"/>
</dbReference>
<dbReference type="InterPro" id="IPR043129">
    <property type="entry name" value="ATPase_NBD"/>
</dbReference>
<dbReference type="Pfam" id="PF00480">
    <property type="entry name" value="ROK"/>
    <property type="match status" value="1"/>
</dbReference>
<comment type="similarity">
    <text evidence="1">Belongs to the ROK (NagC/XylR) family.</text>
</comment>
<feature type="compositionally biased region" description="Gly residues" evidence="2">
    <location>
        <begin position="1"/>
        <end position="21"/>
    </location>
</feature>
<dbReference type="InterPro" id="IPR036388">
    <property type="entry name" value="WH-like_DNA-bd_sf"/>
</dbReference>
<feature type="region of interest" description="Disordered" evidence="2">
    <location>
        <begin position="1"/>
        <end position="27"/>
    </location>
</feature>
<dbReference type="RefSeq" id="WP_206681066.1">
    <property type="nucleotide sequence ID" value="NZ_JBHSXS010000001.1"/>
</dbReference>
<keyword evidence="5" id="KW-1185">Reference proteome</keyword>
<comment type="caution">
    <text evidence="4">The sequence shown here is derived from an EMBL/GenBank/DDBJ whole genome shotgun (WGS) entry which is preliminary data.</text>
</comment>
<dbReference type="Proteomes" id="UP001596380">
    <property type="component" value="Unassembled WGS sequence"/>
</dbReference>
<evidence type="ECO:0000256" key="1">
    <source>
        <dbReference type="ARBA" id="ARBA00006479"/>
    </source>
</evidence>
<evidence type="ECO:0000313" key="5">
    <source>
        <dbReference type="Proteomes" id="UP001596380"/>
    </source>
</evidence>
<dbReference type="Gene3D" id="1.10.10.10">
    <property type="entry name" value="Winged helix-like DNA-binding domain superfamily/Winged helix DNA-binding domain"/>
    <property type="match status" value="1"/>
</dbReference>
<dbReference type="InterPro" id="IPR005471">
    <property type="entry name" value="Tscrpt_reg_IclR_N"/>
</dbReference>
<dbReference type="InterPro" id="IPR000600">
    <property type="entry name" value="ROK"/>
</dbReference>
<gene>
    <name evidence="4" type="ORF">ACFQKB_03415</name>
</gene>
<accession>A0ABW2CDX5</accession>
<evidence type="ECO:0000313" key="4">
    <source>
        <dbReference type="EMBL" id="MFC6878811.1"/>
    </source>
</evidence>
<proteinExistence type="inferred from homology"/>
<dbReference type="SUPFAM" id="SSF53067">
    <property type="entry name" value="Actin-like ATPase domain"/>
    <property type="match status" value="1"/>
</dbReference>
<reference evidence="5" key="1">
    <citation type="journal article" date="2019" name="Int. J. Syst. Evol. Microbiol.">
        <title>The Global Catalogue of Microorganisms (GCM) 10K type strain sequencing project: providing services to taxonomists for standard genome sequencing and annotation.</title>
        <authorList>
            <consortium name="The Broad Institute Genomics Platform"/>
            <consortium name="The Broad Institute Genome Sequencing Center for Infectious Disease"/>
            <person name="Wu L."/>
            <person name="Ma J."/>
        </authorList>
    </citation>
    <scope>NUCLEOTIDE SEQUENCE [LARGE SCALE GENOMIC DNA]</scope>
    <source>
        <strain evidence="5">JCM 3369</strain>
    </source>
</reference>
<dbReference type="Gene3D" id="3.30.420.40">
    <property type="match status" value="2"/>
</dbReference>
<feature type="domain" description="HTH iclR-type" evidence="3">
    <location>
        <begin position="46"/>
        <end position="82"/>
    </location>
</feature>
<dbReference type="Pfam" id="PF09339">
    <property type="entry name" value="HTH_IclR"/>
    <property type="match status" value="1"/>
</dbReference>
<dbReference type="PANTHER" id="PTHR18964">
    <property type="entry name" value="ROK (REPRESSOR, ORF, KINASE) FAMILY"/>
    <property type="match status" value="1"/>
</dbReference>
<dbReference type="EMBL" id="JBHSXS010000001">
    <property type="protein sequence ID" value="MFC6878811.1"/>
    <property type="molecule type" value="Genomic_DNA"/>
</dbReference>
<organism evidence="4 5">
    <name type="scientific">Actinomadura yumaensis</name>
    <dbReference type="NCBI Taxonomy" id="111807"/>
    <lineage>
        <taxon>Bacteria</taxon>
        <taxon>Bacillati</taxon>
        <taxon>Actinomycetota</taxon>
        <taxon>Actinomycetes</taxon>
        <taxon>Streptosporangiales</taxon>
        <taxon>Thermomonosporaceae</taxon>
        <taxon>Actinomadura</taxon>
    </lineage>
</organism>
<dbReference type="SUPFAM" id="SSF46785">
    <property type="entry name" value="Winged helix' DNA-binding domain"/>
    <property type="match status" value="1"/>
</dbReference>
<protein>
    <submittedName>
        <fullName evidence="4">ROK family protein</fullName>
    </submittedName>
</protein>